<evidence type="ECO:0000313" key="3">
    <source>
        <dbReference type="Proteomes" id="UP000606786"/>
    </source>
</evidence>
<gene>
    <name evidence="2" type="ORF">CCAP1982_LOCUS14381</name>
</gene>
<dbReference type="EMBL" id="CAJHJT010000034">
    <property type="protein sequence ID" value="CAD7006046.1"/>
    <property type="molecule type" value="Genomic_DNA"/>
</dbReference>
<organism evidence="2 3">
    <name type="scientific">Ceratitis capitata</name>
    <name type="common">Mediterranean fruit fly</name>
    <name type="synonym">Tephritis capitata</name>
    <dbReference type="NCBI Taxonomy" id="7213"/>
    <lineage>
        <taxon>Eukaryota</taxon>
        <taxon>Metazoa</taxon>
        <taxon>Ecdysozoa</taxon>
        <taxon>Arthropoda</taxon>
        <taxon>Hexapoda</taxon>
        <taxon>Insecta</taxon>
        <taxon>Pterygota</taxon>
        <taxon>Neoptera</taxon>
        <taxon>Endopterygota</taxon>
        <taxon>Diptera</taxon>
        <taxon>Brachycera</taxon>
        <taxon>Muscomorpha</taxon>
        <taxon>Tephritoidea</taxon>
        <taxon>Tephritidae</taxon>
        <taxon>Ceratitis</taxon>
        <taxon>Ceratitis</taxon>
    </lineage>
</organism>
<sequence length="103" mass="11821">MQPQHKLSCLLQLIWVNSVAIVGGSNNDNNNNTPSKRGNKLTMENQISQQQEYRLKTVFVPCMYYDIILRTQIPIKAGEQQPQASEIKSIFVWIKQQQCDLKG</sequence>
<reference evidence="2" key="1">
    <citation type="submission" date="2020-11" db="EMBL/GenBank/DDBJ databases">
        <authorList>
            <person name="Whitehead M."/>
        </authorList>
    </citation>
    <scope>NUCLEOTIDE SEQUENCE</scope>
    <source>
        <strain evidence="2">EGII</strain>
    </source>
</reference>
<dbReference type="AlphaFoldDB" id="A0A811V8C0"/>
<keyword evidence="3" id="KW-1185">Reference proteome</keyword>
<dbReference type="Proteomes" id="UP000606786">
    <property type="component" value="Unassembled WGS sequence"/>
</dbReference>
<comment type="caution">
    <text evidence="2">The sequence shown here is derived from an EMBL/GenBank/DDBJ whole genome shotgun (WGS) entry which is preliminary data.</text>
</comment>
<name>A0A811V8C0_CERCA</name>
<feature type="signal peptide" evidence="1">
    <location>
        <begin position="1"/>
        <end position="24"/>
    </location>
</feature>
<accession>A0A811V8C0</accession>
<proteinExistence type="predicted"/>
<protein>
    <submittedName>
        <fullName evidence="2">(Mediterranean fruit fly) hypothetical protein</fullName>
    </submittedName>
</protein>
<feature type="chain" id="PRO_5032308774" evidence="1">
    <location>
        <begin position="25"/>
        <end position="103"/>
    </location>
</feature>
<evidence type="ECO:0000313" key="2">
    <source>
        <dbReference type="EMBL" id="CAD7006046.1"/>
    </source>
</evidence>
<keyword evidence="1" id="KW-0732">Signal</keyword>
<evidence type="ECO:0000256" key="1">
    <source>
        <dbReference type="SAM" id="SignalP"/>
    </source>
</evidence>